<proteinExistence type="predicted"/>
<evidence type="ECO:0000313" key="2">
    <source>
        <dbReference type="Proteomes" id="UP001314170"/>
    </source>
</evidence>
<comment type="caution">
    <text evidence="1">The sequence shown here is derived from an EMBL/GenBank/DDBJ whole genome shotgun (WGS) entry which is preliminary data.</text>
</comment>
<dbReference type="Proteomes" id="UP001314170">
    <property type="component" value="Unassembled WGS sequence"/>
</dbReference>
<accession>A0AAV1RMV7</accession>
<gene>
    <name evidence="1" type="ORF">DCAF_LOCUS12432</name>
</gene>
<evidence type="ECO:0000313" key="1">
    <source>
        <dbReference type="EMBL" id="CAK7337398.1"/>
    </source>
</evidence>
<protein>
    <submittedName>
        <fullName evidence="1">Uncharacterized protein</fullName>
    </submittedName>
</protein>
<sequence length="166" mass="19101">MPLRKRLPPKNAATKGRERKCFWTQVMGDVLADAYLYQYCQGNRVSGTFISNALDEIEVGLKEKFLGKRIDKEKFKNRKKLIKNKQNCNVLVEDGNMDSIDDFDNMISHNEISLEIDCAMKNDDDDQHKGKNKVGLNENELEFIRDNFDIVVEAILKSTSELIKVV</sequence>
<reference evidence="1 2" key="1">
    <citation type="submission" date="2024-01" db="EMBL/GenBank/DDBJ databases">
        <authorList>
            <person name="Waweru B."/>
        </authorList>
    </citation>
    <scope>NUCLEOTIDE SEQUENCE [LARGE SCALE GENOMIC DNA]</scope>
</reference>
<dbReference type="EMBL" id="CAWUPB010001087">
    <property type="protein sequence ID" value="CAK7337398.1"/>
    <property type="molecule type" value="Genomic_DNA"/>
</dbReference>
<organism evidence="1 2">
    <name type="scientific">Dovyalis caffra</name>
    <dbReference type="NCBI Taxonomy" id="77055"/>
    <lineage>
        <taxon>Eukaryota</taxon>
        <taxon>Viridiplantae</taxon>
        <taxon>Streptophyta</taxon>
        <taxon>Embryophyta</taxon>
        <taxon>Tracheophyta</taxon>
        <taxon>Spermatophyta</taxon>
        <taxon>Magnoliopsida</taxon>
        <taxon>eudicotyledons</taxon>
        <taxon>Gunneridae</taxon>
        <taxon>Pentapetalae</taxon>
        <taxon>rosids</taxon>
        <taxon>fabids</taxon>
        <taxon>Malpighiales</taxon>
        <taxon>Salicaceae</taxon>
        <taxon>Flacourtieae</taxon>
        <taxon>Dovyalis</taxon>
    </lineage>
</organism>
<keyword evidence="2" id="KW-1185">Reference proteome</keyword>
<name>A0AAV1RMV7_9ROSI</name>
<dbReference type="AlphaFoldDB" id="A0AAV1RMV7"/>